<organism evidence="1">
    <name type="scientific">Arundo donax</name>
    <name type="common">Giant reed</name>
    <name type="synonym">Donax arundinaceus</name>
    <dbReference type="NCBI Taxonomy" id="35708"/>
    <lineage>
        <taxon>Eukaryota</taxon>
        <taxon>Viridiplantae</taxon>
        <taxon>Streptophyta</taxon>
        <taxon>Embryophyta</taxon>
        <taxon>Tracheophyta</taxon>
        <taxon>Spermatophyta</taxon>
        <taxon>Magnoliopsida</taxon>
        <taxon>Liliopsida</taxon>
        <taxon>Poales</taxon>
        <taxon>Poaceae</taxon>
        <taxon>PACMAD clade</taxon>
        <taxon>Arundinoideae</taxon>
        <taxon>Arundineae</taxon>
        <taxon>Arundo</taxon>
    </lineage>
</organism>
<dbReference type="AlphaFoldDB" id="A0A0A8XUJ0"/>
<proteinExistence type="predicted"/>
<accession>A0A0A8XUJ0</accession>
<protein>
    <submittedName>
        <fullName evidence="1">Uncharacterized protein</fullName>
    </submittedName>
</protein>
<name>A0A0A8XUJ0_ARUDO</name>
<reference evidence="1" key="1">
    <citation type="submission" date="2014-09" db="EMBL/GenBank/DDBJ databases">
        <authorList>
            <person name="Magalhaes I.L.F."/>
            <person name="Oliveira U."/>
            <person name="Santos F.R."/>
            <person name="Vidigal T.H.D.A."/>
            <person name="Brescovit A.D."/>
            <person name="Santos A.J."/>
        </authorList>
    </citation>
    <scope>NUCLEOTIDE SEQUENCE</scope>
    <source>
        <tissue evidence="1">Shoot tissue taken approximately 20 cm above the soil surface</tissue>
    </source>
</reference>
<sequence length="253" mass="25761">MHSGRVYIRHMTCMCSMDGSGEDVVECCGGDGARELLEVDASVTVGVGLLDHAGELLDGEGVAELGHGVCELGGGDESVAVAVEDAEEPAELVLGVGGAIGEEVGGDERDELGELDEAVGVGVGALDERVELVGAGLEPQRAEEGPQLQLRQAPVGVAVEGPEDLAELRQLVIVQPRLLLLRVADGGGHCAAGTAGGLRRRGGRWLIVRGDVAGGGGGVAHVGIGRRGGRGGGEDLGGAAGRRRRMMDDLGWR</sequence>
<reference evidence="1" key="2">
    <citation type="journal article" date="2015" name="Data Brief">
        <title>Shoot transcriptome of the giant reed, Arundo donax.</title>
        <authorList>
            <person name="Barrero R.A."/>
            <person name="Guerrero F.D."/>
            <person name="Moolhuijzen P."/>
            <person name="Goolsby J.A."/>
            <person name="Tidwell J."/>
            <person name="Bellgard S.E."/>
            <person name="Bellgard M.I."/>
        </authorList>
    </citation>
    <scope>NUCLEOTIDE SEQUENCE</scope>
    <source>
        <tissue evidence="1">Shoot tissue taken approximately 20 cm above the soil surface</tissue>
    </source>
</reference>
<dbReference type="EMBL" id="GBRH01280286">
    <property type="protein sequence ID" value="JAD17609.1"/>
    <property type="molecule type" value="Transcribed_RNA"/>
</dbReference>
<evidence type="ECO:0000313" key="1">
    <source>
        <dbReference type="EMBL" id="JAD17609.1"/>
    </source>
</evidence>